<comment type="caution">
    <text evidence="1">The sequence shown here is derived from an EMBL/GenBank/DDBJ whole genome shotgun (WGS) entry which is preliminary data.</text>
</comment>
<gene>
    <name evidence="1" type="ORF">PHMEG_00029139</name>
</gene>
<protein>
    <submittedName>
        <fullName evidence="1">Uncharacterized protein</fullName>
    </submittedName>
</protein>
<reference evidence="2" key="1">
    <citation type="submission" date="2017-03" db="EMBL/GenBank/DDBJ databases">
        <title>Phytopthora megakarya and P. palmivora, two closely related causual agents of cacao black pod achieved similar genome size and gene model numbers by different mechanisms.</title>
        <authorList>
            <person name="Ali S."/>
            <person name="Shao J."/>
            <person name="Larry D.J."/>
            <person name="Kronmiller B."/>
            <person name="Shen D."/>
            <person name="Strem M.D."/>
            <person name="Melnick R.L."/>
            <person name="Guiltinan M.J."/>
            <person name="Tyler B.M."/>
            <person name="Meinhardt L.W."/>
            <person name="Bailey B.A."/>
        </authorList>
    </citation>
    <scope>NUCLEOTIDE SEQUENCE [LARGE SCALE GENOMIC DNA]</scope>
    <source>
        <strain evidence="2">zdho120</strain>
    </source>
</reference>
<dbReference type="OrthoDB" id="123950at2759"/>
<sequence>MNILNYNDVAQFWNIGYVSKNIGLDDDACDQAVRDVRHLNYTPVFGSVVDEEQYPFRLQAQSTSMTNTLRNIHEHIIEMVSVNESWLVGD</sequence>
<evidence type="ECO:0000313" key="2">
    <source>
        <dbReference type="Proteomes" id="UP000198211"/>
    </source>
</evidence>
<dbReference type="EMBL" id="NBNE01008160">
    <property type="protein sequence ID" value="OWY99800.1"/>
    <property type="molecule type" value="Genomic_DNA"/>
</dbReference>
<evidence type="ECO:0000313" key="1">
    <source>
        <dbReference type="EMBL" id="OWY99800.1"/>
    </source>
</evidence>
<accession>A0A225V2S8</accession>
<dbReference type="AlphaFoldDB" id="A0A225V2S8"/>
<proteinExistence type="predicted"/>
<dbReference type="Proteomes" id="UP000198211">
    <property type="component" value="Unassembled WGS sequence"/>
</dbReference>
<organism evidence="1 2">
    <name type="scientific">Phytophthora megakarya</name>
    <dbReference type="NCBI Taxonomy" id="4795"/>
    <lineage>
        <taxon>Eukaryota</taxon>
        <taxon>Sar</taxon>
        <taxon>Stramenopiles</taxon>
        <taxon>Oomycota</taxon>
        <taxon>Peronosporomycetes</taxon>
        <taxon>Peronosporales</taxon>
        <taxon>Peronosporaceae</taxon>
        <taxon>Phytophthora</taxon>
    </lineage>
</organism>
<keyword evidence="2" id="KW-1185">Reference proteome</keyword>
<name>A0A225V2S8_9STRA</name>